<dbReference type="Pfam" id="PF01943">
    <property type="entry name" value="Polysacc_synt"/>
    <property type="match status" value="1"/>
</dbReference>
<keyword evidence="2" id="KW-1003">Cell membrane</keyword>
<feature type="transmembrane region" description="Helical" evidence="6">
    <location>
        <begin position="21"/>
        <end position="42"/>
    </location>
</feature>
<dbReference type="AlphaFoldDB" id="A0A1F7XKQ1"/>
<dbReference type="PANTHER" id="PTHR30250:SF11">
    <property type="entry name" value="O-ANTIGEN TRANSPORTER-RELATED"/>
    <property type="match status" value="1"/>
</dbReference>
<gene>
    <name evidence="7" type="ORF">A2V97_00840</name>
</gene>
<evidence type="ECO:0000256" key="2">
    <source>
        <dbReference type="ARBA" id="ARBA00022475"/>
    </source>
</evidence>
<evidence type="ECO:0000256" key="4">
    <source>
        <dbReference type="ARBA" id="ARBA00022989"/>
    </source>
</evidence>
<comment type="subcellular location">
    <subcellularLocation>
        <location evidence="1">Cell membrane</location>
        <topology evidence="1">Multi-pass membrane protein</topology>
    </subcellularLocation>
</comment>
<evidence type="ECO:0000256" key="1">
    <source>
        <dbReference type="ARBA" id="ARBA00004651"/>
    </source>
</evidence>
<evidence type="ECO:0000256" key="6">
    <source>
        <dbReference type="SAM" id="Phobius"/>
    </source>
</evidence>
<comment type="caution">
    <text evidence="7">The sequence shown here is derived from an EMBL/GenBank/DDBJ whole genome shotgun (WGS) entry which is preliminary data.</text>
</comment>
<evidence type="ECO:0000256" key="3">
    <source>
        <dbReference type="ARBA" id="ARBA00022692"/>
    </source>
</evidence>
<feature type="transmembrane region" description="Helical" evidence="6">
    <location>
        <begin position="370"/>
        <end position="390"/>
    </location>
</feature>
<feature type="transmembrane region" description="Helical" evidence="6">
    <location>
        <begin position="94"/>
        <end position="119"/>
    </location>
</feature>
<evidence type="ECO:0008006" key="9">
    <source>
        <dbReference type="Google" id="ProtNLM"/>
    </source>
</evidence>
<dbReference type="Proteomes" id="UP000177382">
    <property type="component" value="Unassembled WGS sequence"/>
</dbReference>
<dbReference type="EMBL" id="MGFX01000002">
    <property type="protein sequence ID" value="OGM15576.1"/>
    <property type="molecule type" value="Genomic_DNA"/>
</dbReference>
<organism evidence="7 8">
    <name type="scientific">Candidatus Woesebacteria bacterium RBG_16_42_24</name>
    <dbReference type="NCBI Taxonomy" id="1802485"/>
    <lineage>
        <taxon>Bacteria</taxon>
        <taxon>Candidatus Woeseibacteriota</taxon>
    </lineage>
</organism>
<feature type="transmembrane region" description="Helical" evidence="6">
    <location>
        <begin position="396"/>
        <end position="418"/>
    </location>
</feature>
<evidence type="ECO:0000313" key="7">
    <source>
        <dbReference type="EMBL" id="OGM15576.1"/>
    </source>
</evidence>
<dbReference type="InterPro" id="IPR002797">
    <property type="entry name" value="Polysacc_synth"/>
</dbReference>
<protein>
    <recommendedName>
        <fullName evidence="9">Polysaccharide biosynthesis protein C-terminal domain-containing protein</fullName>
    </recommendedName>
</protein>
<feature type="transmembrane region" description="Helical" evidence="6">
    <location>
        <begin position="62"/>
        <end position="82"/>
    </location>
</feature>
<feature type="transmembrane region" description="Helical" evidence="6">
    <location>
        <begin position="341"/>
        <end position="363"/>
    </location>
</feature>
<feature type="transmembrane region" description="Helical" evidence="6">
    <location>
        <begin position="131"/>
        <end position="152"/>
    </location>
</feature>
<proteinExistence type="predicted"/>
<dbReference type="PANTHER" id="PTHR30250">
    <property type="entry name" value="PST FAMILY PREDICTED COLANIC ACID TRANSPORTER"/>
    <property type="match status" value="1"/>
</dbReference>
<evidence type="ECO:0000313" key="8">
    <source>
        <dbReference type="Proteomes" id="UP000177382"/>
    </source>
</evidence>
<feature type="transmembrane region" description="Helical" evidence="6">
    <location>
        <begin position="191"/>
        <end position="214"/>
    </location>
</feature>
<keyword evidence="5 6" id="KW-0472">Membrane</keyword>
<reference evidence="7 8" key="1">
    <citation type="journal article" date="2016" name="Nat. Commun.">
        <title>Thousands of microbial genomes shed light on interconnected biogeochemical processes in an aquifer system.</title>
        <authorList>
            <person name="Anantharaman K."/>
            <person name="Brown C.T."/>
            <person name="Hug L.A."/>
            <person name="Sharon I."/>
            <person name="Castelle C.J."/>
            <person name="Probst A.J."/>
            <person name="Thomas B.C."/>
            <person name="Singh A."/>
            <person name="Wilkins M.J."/>
            <person name="Karaoz U."/>
            <person name="Brodie E.L."/>
            <person name="Williams K.H."/>
            <person name="Hubbard S.S."/>
            <person name="Banfield J.F."/>
        </authorList>
    </citation>
    <scope>NUCLEOTIDE SEQUENCE [LARGE SCALE GENOMIC DNA]</scope>
</reference>
<dbReference type="GO" id="GO:0005886">
    <property type="term" value="C:plasma membrane"/>
    <property type="evidence" value="ECO:0007669"/>
    <property type="project" value="UniProtKB-SubCell"/>
</dbReference>
<keyword evidence="4 6" id="KW-1133">Transmembrane helix</keyword>
<feature type="transmembrane region" description="Helical" evidence="6">
    <location>
        <begin position="164"/>
        <end position="185"/>
    </location>
</feature>
<keyword evidence="3 6" id="KW-0812">Transmembrane</keyword>
<accession>A0A1F7XKQ1</accession>
<sequence>MRAYIDRAVGLAKSQSAKDTYVLFAGNVASAFLGFLFTLIIARGLSVGDFGVFSAVNNLIAIISSLADVGISAGLVTFVANFQAKGDTKNSHRFLKASLVVRVAATSLLSLLVLAFAPSVKKLLASEDMSVIYWSVALSFGLLFWAYFPTALQAYKRFIASVSVDLTIGIVRALSVYVFFVAGVLTLNTSFLSFTVGGLAAAVLGVLLLGPSFLKVDTPKEVYSKLLRFSGWVGVNRVVSAISGRLDVQMLAVMSGATITGQYSIAQRLALFIAVLTSSLSNVMAPRLSSFEDRHKEKVYIIKATLATLVIVFGMVVWMIIARPFVTFLFGQKYEEAVPIFRAFVGSLIPFVLATPPVTAIIYSIKRPVYIGYFSFFQLAAIFLINILLIPKLGAFGPLVAFFVVNTILAVYSWIIVFRHYWVNPKPKTLISK</sequence>
<evidence type="ECO:0000256" key="5">
    <source>
        <dbReference type="ARBA" id="ARBA00023136"/>
    </source>
</evidence>
<name>A0A1F7XKQ1_9BACT</name>
<feature type="transmembrane region" description="Helical" evidence="6">
    <location>
        <begin position="300"/>
        <end position="321"/>
    </location>
</feature>
<dbReference type="STRING" id="1802485.A2V97_00840"/>
<dbReference type="InterPro" id="IPR050833">
    <property type="entry name" value="Poly_Biosynth_Transport"/>
</dbReference>